<dbReference type="PANTHER" id="PTHR47718">
    <property type="entry name" value="OS01G0519700 PROTEIN"/>
    <property type="match status" value="1"/>
</dbReference>
<dbReference type="Pfam" id="PF10551">
    <property type="entry name" value="MULE"/>
    <property type="match status" value="1"/>
</dbReference>
<evidence type="ECO:0000313" key="3">
    <source>
        <dbReference type="Proteomes" id="UP000789759"/>
    </source>
</evidence>
<evidence type="ECO:0000313" key="2">
    <source>
        <dbReference type="EMBL" id="CAG8584927.1"/>
    </source>
</evidence>
<sequence length="246" mass="28653">MSGHPSYCRLNSEEQQKVYQMSEADKIRQDNLKDHIPIQALLDELKEENFEYNYQYDQNNHLTHLFFAHPILIILTKAYSSVFLMDCIYKTNKFRMPLLHVVKMTSFNTIFFSCFAFLKSEQKEGYEWALVRIAHIFTDISKPQHIEKNVLSNCCQYLLTEDELREFLRSVTKVSVFSLKKVHEQFLKVTSTTSENSLQPCIAHQQTTALDEISSLFQESAIVVQDPWEQHTRGCLVGARNAQSSI</sequence>
<accession>A0A9N9G8L4</accession>
<proteinExistence type="predicted"/>
<dbReference type="OrthoDB" id="1880067at2759"/>
<dbReference type="AlphaFoldDB" id="A0A9N9G8L4"/>
<comment type="caution">
    <text evidence="2">The sequence shown here is derived from an EMBL/GenBank/DDBJ whole genome shotgun (WGS) entry which is preliminary data.</text>
</comment>
<dbReference type="PANTHER" id="PTHR47718:SF3">
    <property type="entry name" value="PROTEIN FAR1-RELATED SEQUENCE 5-LIKE"/>
    <property type="match status" value="1"/>
</dbReference>
<reference evidence="2" key="1">
    <citation type="submission" date="2021-06" db="EMBL/GenBank/DDBJ databases">
        <authorList>
            <person name="Kallberg Y."/>
            <person name="Tangrot J."/>
            <person name="Rosling A."/>
        </authorList>
    </citation>
    <scope>NUCLEOTIDE SEQUENCE</scope>
    <source>
        <strain evidence="2">FL966</strain>
    </source>
</reference>
<gene>
    <name evidence="2" type="ORF">CPELLU_LOCUS6269</name>
</gene>
<keyword evidence="3" id="KW-1185">Reference proteome</keyword>
<evidence type="ECO:0000259" key="1">
    <source>
        <dbReference type="Pfam" id="PF10551"/>
    </source>
</evidence>
<feature type="domain" description="MULE transposase" evidence="1">
    <location>
        <begin position="82"/>
        <end position="144"/>
    </location>
</feature>
<dbReference type="Proteomes" id="UP000789759">
    <property type="component" value="Unassembled WGS sequence"/>
</dbReference>
<protein>
    <submittedName>
        <fullName evidence="2">5455_t:CDS:1</fullName>
    </submittedName>
</protein>
<dbReference type="EMBL" id="CAJVQA010003844">
    <property type="protein sequence ID" value="CAG8584927.1"/>
    <property type="molecule type" value="Genomic_DNA"/>
</dbReference>
<dbReference type="InterPro" id="IPR018289">
    <property type="entry name" value="MULE_transposase_dom"/>
</dbReference>
<name>A0A9N9G8L4_9GLOM</name>
<organism evidence="2 3">
    <name type="scientific">Cetraspora pellucida</name>
    <dbReference type="NCBI Taxonomy" id="1433469"/>
    <lineage>
        <taxon>Eukaryota</taxon>
        <taxon>Fungi</taxon>
        <taxon>Fungi incertae sedis</taxon>
        <taxon>Mucoromycota</taxon>
        <taxon>Glomeromycotina</taxon>
        <taxon>Glomeromycetes</taxon>
        <taxon>Diversisporales</taxon>
        <taxon>Gigasporaceae</taxon>
        <taxon>Cetraspora</taxon>
    </lineage>
</organism>